<evidence type="ECO:0000313" key="2">
    <source>
        <dbReference type="EMBL" id="BDM72086.1"/>
    </source>
</evidence>
<dbReference type="RefSeq" id="WP_261955559.1">
    <property type="nucleotide sequence ID" value="NZ_AP026073.1"/>
</dbReference>
<gene>
    <name evidence="2" type="ORF">HEK616_55730</name>
</gene>
<proteinExistence type="predicted"/>
<dbReference type="Pfam" id="PF07883">
    <property type="entry name" value="Cupin_2"/>
    <property type="match status" value="1"/>
</dbReference>
<dbReference type="SUPFAM" id="SSF51182">
    <property type="entry name" value="RmlC-like cupins"/>
    <property type="match status" value="1"/>
</dbReference>
<organism evidence="2 3">
    <name type="scientific">Streptomyces nigrescens</name>
    <dbReference type="NCBI Taxonomy" id="1920"/>
    <lineage>
        <taxon>Bacteria</taxon>
        <taxon>Bacillati</taxon>
        <taxon>Actinomycetota</taxon>
        <taxon>Actinomycetes</taxon>
        <taxon>Kitasatosporales</taxon>
        <taxon>Streptomycetaceae</taxon>
        <taxon>Streptomyces</taxon>
    </lineage>
</organism>
<keyword evidence="3" id="KW-1185">Reference proteome</keyword>
<dbReference type="InterPro" id="IPR011051">
    <property type="entry name" value="RmlC_Cupin_sf"/>
</dbReference>
<dbReference type="PANTHER" id="PTHR36440">
    <property type="entry name" value="PUTATIVE (AFU_ORTHOLOGUE AFUA_8G07350)-RELATED"/>
    <property type="match status" value="1"/>
</dbReference>
<reference evidence="2" key="1">
    <citation type="submission" date="2022-06" db="EMBL/GenBank/DDBJ databases">
        <title>Complete genome sequence of Streptomyces nigrescens HEK616.</title>
        <authorList>
            <person name="Asamizu S."/>
            <person name="Onaka H."/>
        </authorList>
    </citation>
    <scope>NUCLEOTIDE SEQUENCE</scope>
    <source>
        <strain evidence="2">HEK616</strain>
    </source>
</reference>
<dbReference type="InterPro" id="IPR013096">
    <property type="entry name" value="Cupin_2"/>
</dbReference>
<accession>A0ABN6R5A9</accession>
<evidence type="ECO:0000259" key="1">
    <source>
        <dbReference type="Pfam" id="PF07883"/>
    </source>
</evidence>
<evidence type="ECO:0000313" key="3">
    <source>
        <dbReference type="Proteomes" id="UP001059597"/>
    </source>
</evidence>
<dbReference type="EMBL" id="AP026073">
    <property type="protein sequence ID" value="BDM72086.1"/>
    <property type="molecule type" value="Genomic_DNA"/>
</dbReference>
<dbReference type="InterPro" id="IPR053146">
    <property type="entry name" value="QDO-like"/>
</dbReference>
<dbReference type="InterPro" id="IPR014710">
    <property type="entry name" value="RmlC-like_jellyroll"/>
</dbReference>
<dbReference type="Proteomes" id="UP001059597">
    <property type="component" value="Chromosome"/>
</dbReference>
<dbReference type="Gene3D" id="2.60.120.10">
    <property type="entry name" value="Jelly Rolls"/>
    <property type="match status" value="1"/>
</dbReference>
<sequence length="162" mass="17643">MSFSHPRAPRAIYVPPGAGLSRWVFGDRYTIKADVHTTNGALGLMEGIVPPGGGPPPHIHHKEDEAFYLLEGELELLNGDRKLTAEAGSFVFVPHGTVHGFKNVSDQPCKMLIMFLPGGVEQFFAEVGTPADEDTPPPPPEQYENDVANAMRIVEKYGATYV</sequence>
<feature type="domain" description="Cupin type-2" evidence="1">
    <location>
        <begin position="48"/>
        <end position="114"/>
    </location>
</feature>
<protein>
    <submittedName>
        <fullName evidence="2">Cupin</fullName>
    </submittedName>
</protein>
<name>A0ABN6R5A9_STRNI</name>
<dbReference type="PANTHER" id="PTHR36440:SF1">
    <property type="entry name" value="PUTATIVE (AFU_ORTHOLOGUE AFUA_8G07350)-RELATED"/>
    <property type="match status" value="1"/>
</dbReference>